<protein>
    <submittedName>
        <fullName evidence="2">Uncharacterized protein</fullName>
    </submittedName>
</protein>
<dbReference type="EMBL" id="JACJIB010000006">
    <property type="protein sequence ID" value="MBA8914492.1"/>
    <property type="molecule type" value="Genomic_DNA"/>
</dbReference>
<feature type="region of interest" description="Disordered" evidence="1">
    <location>
        <begin position="41"/>
        <end position="90"/>
    </location>
</feature>
<organism evidence="2 3">
    <name type="scientific">Methylorubrum thiocyanatum</name>
    <dbReference type="NCBI Taxonomy" id="47958"/>
    <lineage>
        <taxon>Bacteria</taxon>
        <taxon>Pseudomonadati</taxon>
        <taxon>Pseudomonadota</taxon>
        <taxon>Alphaproteobacteria</taxon>
        <taxon>Hyphomicrobiales</taxon>
        <taxon>Methylobacteriaceae</taxon>
        <taxon>Methylorubrum</taxon>
    </lineage>
</organism>
<accession>A0AA40VDD3</accession>
<sequence length="90" mass="10014">MSDAREGVIELRMLVSARNAPQTWDLRCEVREKMIGFLQKEHPSALPRQRAEWVNPDPASPDRQATPTAGNEPGLRGERPVRSDPRAAAA</sequence>
<evidence type="ECO:0000313" key="3">
    <source>
        <dbReference type="Proteomes" id="UP000543554"/>
    </source>
</evidence>
<reference evidence="2 3" key="1">
    <citation type="submission" date="2020-08" db="EMBL/GenBank/DDBJ databases">
        <title>Genomic Encyclopedia of Type Strains, Phase IV (KMG-IV): sequencing the most valuable type-strain genomes for metagenomic binning, comparative biology and taxonomic classification.</title>
        <authorList>
            <person name="Goeker M."/>
        </authorList>
    </citation>
    <scope>NUCLEOTIDE SEQUENCE [LARGE SCALE GENOMIC DNA]</scope>
    <source>
        <strain evidence="2 3">DSM 11490</strain>
    </source>
</reference>
<name>A0AA40VDD3_9HYPH</name>
<dbReference type="Proteomes" id="UP000543554">
    <property type="component" value="Unassembled WGS sequence"/>
</dbReference>
<proteinExistence type="predicted"/>
<keyword evidence="3" id="KW-1185">Reference proteome</keyword>
<comment type="caution">
    <text evidence="2">The sequence shown here is derived from an EMBL/GenBank/DDBJ whole genome shotgun (WGS) entry which is preliminary data.</text>
</comment>
<feature type="compositionally biased region" description="Basic and acidic residues" evidence="1">
    <location>
        <begin position="75"/>
        <end position="90"/>
    </location>
</feature>
<evidence type="ECO:0000256" key="1">
    <source>
        <dbReference type="SAM" id="MobiDB-lite"/>
    </source>
</evidence>
<gene>
    <name evidence="2" type="ORF">HNR51_003585</name>
</gene>
<evidence type="ECO:0000313" key="2">
    <source>
        <dbReference type="EMBL" id="MBA8914492.1"/>
    </source>
</evidence>
<dbReference type="AlphaFoldDB" id="A0AA40VDD3"/>